<keyword evidence="4" id="KW-1185">Reference proteome</keyword>
<evidence type="ECO:0000313" key="3">
    <source>
        <dbReference type="EMBL" id="CAL4768710.1"/>
    </source>
</evidence>
<dbReference type="AlphaFoldDB" id="A0A9P1BZN6"/>
<accession>A0A9P1BZN6</accession>
<feature type="repeat" description="ANK" evidence="1">
    <location>
        <begin position="100"/>
        <end position="132"/>
    </location>
</feature>
<protein>
    <submittedName>
        <fullName evidence="3">Receptor-likey region, transmembrane domain-and RING domain-containing protein 6</fullName>
    </submittedName>
</protein>
<keyword evidence="3" id="KW-0472">Membrane</keyword>
<name>A0A9P1BZN6_9DINO</name>
<dbReference type="Proteomes" id="UP001152797">
    <property type="component" value="Unassembled WGS sequence"/>
</dbReference>
<dbReference type="EMBL" id="CAMXCT010000629">
    <property type="protein sequence ID" value="CAI3981398.1"/>
    <property type="molecule type" value="Genomic_DNA"/>
</dbReference>
<dbReference type="PROSITE" id="PS50297">
    <property type="entry name" value="ANK_REP_REGION"/>
    <property type="match status" value="1"/>
</dbReference>
<evidence type="ECO:0000313" key="2">
    <source>
        <dbReference type="EMBL" id="CAI3981398.1"/>
    </source>
</evidence>
<dbReference type="OrthoDB" id="539213at2759"/>
<reference evidence="2" key="1">
    <citation type="submission" date="2022-10" db="EMBL/GenBank/DDBJ databases">
        <authorList>
            <person name="Chen Y."/>
            <person name="Dougan E. K."/>
            <person name="Chan C."/>
            <person name="Rhodes N."/>
            <person name="Thang M."/>
        </authorList>
    </citation>
    <scope>NUCLEOTIDE SEQUENCE</scope>
</reference>
<evidence type="ECO:0000313" key="4">
    <source>
        <dbReference type="Proteomes" id="UP001152797"/>
    </source>
</evidence>
<keyword evidence="3" id="KW-0812">Transmembrane</keyword>
<comment type="caution">
    <text evidence="2">The sequence shown here is derived from an EMBL/GenBank/DDBJ whole genome shotgun (WGS) entry which is preliminary data.</text>
</comment>
<dbReference type="SUPFAM" id="SSF48403">
    <property type="entry name" value="Ankyrin repeat"/>
    <property type="match status" value="1"/>
</dbReference>
<keyword evidence="3" id="KW-0675">Receptor</keyword>
<gene>
    <name evidence="2" type="ORF">C1SCF055_LOCUS9191</name>
</gene>
<keyword evidence="1" id="KW-0040">ANK repeat</keyword>
<dbReference type="InterPro" id="IPR002110">
    <property type="entry name" value="Ankyrin_rpt"/>
</dbReference>
<dbReference type="EMBL" id="CAMXCT030000629">
    <property type="protein sequence ID" value="CAL4768710.1"/>
    <property type="molecule type" value="Genomic_DNA"/>
</dbReference>
<dbReference type="EMBL" id="CAMXCT020000629">
    <property type="protein sequence ID" value="CAL1134773.1"/>
    <property type="molecule type" value="Genomic_DNA"/>
</dbReference>
<reference evidence="3 4" key="2">
    <citation type="submission" date="2024-05" db="EMBL/GenBank/DDBJ databases">
        <authorList>
            <person name="Chen Y."/>
            <person name="Shah S."/>
            <person name="Dougan E. K."/>
            <person name="Thang M."/>
            <person name="Chan C."/>
        </authorList>
    </citation>
    <scope>NUCLEOTIDE SEQUENCE [LARGE SCALE GENOMIC DNA]</scope>
</reference>
<dbReference type="PROSITE" id="PS50088">
    <property type="entry name" value="ANK_REPEAT"/>
    <property type="match status" value="1"/>
</dbReference>
<proteinExistence type="predicted"/>
<dbReference type="InterPro" id="IPR036770">
    <property type="entry name" value="Ankyrin_rpt-contain_sf"/>
</dbReference>
<dbReference type="Gene3D" id="1.25.40.20">
    <property type="entry name" value="Ankyrin repeat-containing domain"/>
    <property type="match status" value="1"/>
</dbReference>
<dbReference type="Pfam" id="PF13637">
    <property type="entry name" value="Ank_4"/>
    <property type="match status" value="1"/>
</dbReference>
<organism evidence="2">
    <name type="scientific">Cladocopium goreaui</name>
    <dbReference type="NCBI Taxonomy" id="2562237"/>
    <lineage>
        <taxon>Eukaryota</taxon>
        <taxon>Sar</taxon>
        <taxon>Alveolata</taxon>
        <taxon>Dinophyceae</taxon>
        <taxon>Suessiales</taxon>
        <taxon>Symbiodiniaceae</taxon>
        <taxon>Cladocopium</taxon>
    </lineage>
</organism>
<sequence>MLSTLRSPSKPDAFFKAEDDIPAIPDSPKPWNLSSSESTACSTMEADDTIEVKVSRNSPVSARRERREQDEEYLQSFLQKFEFQELNQPRSRNFFIFQAERFYPIHVAAMLGDYHLLRLLVAHGADFQQRSSKGRTALDLARERDSCGSHCMAIAFLKSRTPIVPMREFMRMG</sequence>
<evidence type="ECO:0000256" key="1">
    <source>
        <dbReference type="PROSITE-ProRule" id="PRU00023"/>
    </source>
</evidence>